<dbReference type="InterPro" id="IPR039383">
    <property type="entry name" value="FHIT"/>
</dbReference>
<keyword evidence="4" id="KW-0378">Hydrolase</keyword>
<accession>A0ABN6VSD7</accession>
<protein>
    <submittedName>
        <fullName evidence="4">Hydrolase</fullName>
    </submittedName>
</protein>
<dbReference type="EMBL" id="AP027151">
    <property type="protein sequence ID" value="BDV43283.1"/>
    <property type="molecule type" value="Genomic_DNA"/>
</dbReference>
<dbReference type="Pfam" id="PF01230">
    <property type="entry name" value="HIT"/>
    <property type="match status" value="1"/>
</dbReference>
<dbReference type="GO" id="GO:0016787">
    <property type="term" value="F:hydrolase activity"/>
    <property type="evidence" value="ECO:0007669"/>
    <property type="project" value="UniProtKB-KW"/>
</dbReference>
<evidence type="ECO:0000256" key="1">
    <source>
        <dbReference type="ARBA" id="ARBA00022741"/>
    </source>
</evidence>
<dbReference type="PANTHER" id="PTHR42997:SF1">
    <property type="entry name" value="AP-4-A PHOSPHORYLASE"/>
    <property type="match status" value="1"/>
</dbReference>
<dbReference type="PROSITE" id="PS51084">
    <property type="entry name" value="HIT_2"/>
    <property type="match status" value="1"/>
</dbReference>
<dbReference type="Gene3D" id="3.30.428.10">
    <property type="entry name" value="HIT-like"/>
    <property type="match status" value="1"/>
</dbReference>
<name>A0ABN6VSD7_9BACT</name>
<feature type="domain" description="HIT" evidence="3">
    <location>
        <begin position="22"/>
        <end position="132"/>
    </location>
</feature>
<keyword evidence="5" id="KW-1185">Reference proteome</keyword>
<reference evidence="4 5" key="1">
    <citation type="submission" date="2022-12" db="EMBL/GenBank/DDBJ databases">
        <title>Polyphasic characterization of Geotalea uranireducens NIT-SL11 newly isolated from a complex of sewage sludge and microbially reduced graphene oxide.</title>
        <authorList>
            <person name="Xie L."/>
            <person name="Yoshida N."/>
            <person name="Meng L."/>
        </authorList>
    </citation>
    <scope>NUCLEOTIDE SEQUENCE [LARGE SCALE GENOMIC DNA]</scope>
    <source>
        <strain evidence="4 5">NIT-SL11</strain>
    </source>
</reference>
<evidence type="ECO:0000313" key="4">
    <source>
        <dbReference type="EMBL" id="BDV43283.1"/>
    </source>
</evidence>
<gene>
    <name evidence="4" type="ORF">GURASL_22060</name>
</gene>
<feature type="short sequence motif" description="Histidine triad motif" evidence="2">
    <location>
        <begin position="117"/>
        <end position="121"/>
    </location>
</feature>
<proteinExistence type="predicted"/>
<dbReference type="InterPro" id="IPR011146">
    <property type="entry name" value="HIT-like"/>
</dbReference>
<keyword evidence="1" id="KW-0547">Nucleotide-binding</keyword>
<dbReference type="Proteomes" id="UP001317705">
    <property type="component" value="Chromosome"/>
</dbReference>
<evidence type="ECO:0000256" key="2">
    <source>
        <dbReference type="PROSITE-ProRule" id="PRU00464"/>
    </source>
</evidence>
<dbReference type="SUPFAM" id="SSF54197">
    <property type="entry name" value="HIT-like"/>
    <property type="match status" value="1"/>
</dbReference>
<evidence type="ECO:0000313" key="5">
    <source>
        <dbReference type="Proteomes" id="UP001317705"/>
    </source>
</evidence>
<dbReference type="PANTHER" id="PTHR42997">
    <property type="entry name" value="HIT FAMILY HYDROLASE"/>
    <property type="match status" value="1"/>
</dbReference>
<sequence length="162" mass="18479">MERVWAPWRMEYLLNEKSEGCIFCLAGNRGEERDRLVLKRTPQSLIMLNRYPYTNGHLLAAPLRHTADLDSLSDEEMLDLMRAVRLCRLVLEKVASPQGFNIGLNLGRAAGAGVADHLHFHIVPRWNGDTNFMTVVGDIRVVPEGLLSAYDRLKVWFDNECE</sequence>
<dbReference type="CDD" id="cd01275">
    <property type="entry name" value="FHIT"/>
    <property type="match status" value="1"/>
</dbReference>
<organism evidence="4 5">
    <name type="scientific">Geotalea uraniireducens</name>
    <dbReference type="NCBI Taxonomy" id="351604"/>
    <lineage>
        <taxon>Bacteria</taxon>
        <taxon>Pseudomonadati</taxon>
        <taxon>Thermodesulfobacteriota</taxon>
        <taxon>Desulfuromonadia</taxon>
        <taxon>Geobacterales</taxon>
        <taxon>Geobacteraceae</taxon>
        <taxon>Geotalea</taxon>
    </lineage>
</organism>
<dbReference type="RefSeq" id="WP_281999389.1">
    <property type="nucleotide sequence ID" value="NZ_AP027151.1"/>
</dbReference>
<dbReference type="InterPro" id="IPR052908">
    <property type="entry name" value="AP-4-A_phosphorylase"/>
</dbReference>
<evidence type="ECO:0000259" key="3">
    <source>
        <dbReference type="PROSITE" id="PS51084"/>
    </source>
</evidence>
<dbReference type="InterPro" id="IPR036265">
    <property type="entry name" value="HIT-like_sf"/>
</dbReference>